<dbReference type="Proteomes" id="UP000054976">
    <property type="component" value="Unassembled WGS sequence"/>
</dbReference>
<proteinExistence type="inferred from homology"/>
<evidence type="ECO:0000256" key="2">
    <source>
        <dbReference type="ARBA" id="ARBA00016013"/>
    </source>
</evidence>
<organism evidence="5 6">
    <name type="scientific">Thermodesulfovibrio aggregans</name>
    <dbReference type="NCBI Taxonomy" id="86166"/>
    <lineage>
        <taxon>Bacteria</taxon>
        <taxon>Pseudomonadati</taxon>
        <taxon>Nitrospirota</taxon>
        <taxon>Thermodesulfovibrionia</taxon>
        <taxon>Thermodesulfovibrionales</taxon>
        <taxon>Thermodesulfovibrionaceae</taxon>
        <taxon>Thermodesulfovibrio</taxon>
    </lineage>
</organism>
<gene>
    <name evidence="5" type="ORF">TAGGR_1620</name>
</gene>
<sequence>MADLTTIFDNPLYTVQPKSNATGNNNIDKEAFLKLLTAQLKYQDPLNPLDNVEFMGQLTMFSALEQVMNINKTLEDLSTYQIYSNALMVGSTIIGKTVTTTDGREYVVKGIAIEEGKLKINIGDDYISMNQIKEIKA</sequence>
<dbReference type="AlphaFoldDB" id="A0A0U9HMZ5"/>
<evidence type="ECO:0000256" key="1">
    <source>
        <dbReference type="ARBA" id="ARBA00010577"/>
    </source>
</evidence>
<evidence type="ECO:0000313" key="6">
    <source>
        <dbReference type="Proteomes" id="UP000054976"/>
    </source>
</evidence>
<dbReference type="OrthoDB" id="9785233at2"/>
<dbReference type="InterPro" id="IPR005648">
    <property type="entry name" value="FlgD"/>
</dbReference>
<dbReference type="STRING" id="86166.TAGGR_1620"/>
<accession>A0A0U9HMZ5</accession>
<keyword evidence="5" id="KW-0966">Cell projection</keyword>
<evidence type="ECO:0000256" key="3">
    <source>
        <dbReference type="ARBA" id="ARBA00022795"/>
    </source>
</evidence>
<keyword evidence="5" id="KW-0969">Cilium</keyword>
<name>A0A0U9HMZ5_9BACT</name>
<comment type="caution">
    <text evidence="5">The sequence shown here is derived from an EMBL/GenBank/DDBJ whole genome shotgun (WGS) entry which is preliminary data.</text>
</comment>
<keyword evidence="3" id="KW-1005">Bacterial flagellum biogenesis</keyword>
<comment type="similarity">
    <text evidence="1">Belongs to the FlgD family.</text>
</comment>
<dbReference type="GO" id="GO:0044781">
    <property type="term" value="P:bacterial-type flagellum organization"/>
    <property type="evidence" value="ECO:0007669"/>
    <property type="project" value="UniProtKB-KW"/>
</dbReference>
<protein>
    <recommendedName>
        <fullName evidence="2">Basal-body rod modification protein FlgD</fullName>
    </recommendedName>
</protein>
<reference evidence="6" key="1">
    <citation type="submission" date="2016-01" db="EMBL/GenBank/DDBJ databases">
        <title>Draft genome sequence of Thermodesulfovibrio aggregans strain TGE-P1.</title>
        <authorList>
            <person name="Sekiguchi Y."/>
            <person name="Ohashi A."/>
            <person name="Matsuura N."/>
            <person name="Tourlousse M.D."/>
        </authorList>
    </citation>
    <scope>NUCLEOTIDE SEQUENCE [LARGE SCALE GENOMIC DNA]</scope>
    <source>
        <strain evidence="6">TGE-P1</strain>
    </source>
</reference>
<keyword evidence="5" id="KW-0282">Flagellum</keyword>
<dbReference type="EMBL" id="BCNO01000001">
    <property type="protein sequence ID" value="GAQ94439.1"/>
    <property type="molecule type" value="Genomic_DNA"/>
</dbReference>
<dbReference type="RefSeq" id="WP_059175891.1">
    <property type="nucleotide sequence ID" value="NZ_BCNO01000001.1"/>
</dbReference>
<comment type="function">
    <text evidence="4">Required for flagellar hook formation. May act as a scaffolding protein.</text>
</comment>
<dbReference type="Pfam" id="PF03963">
    <property type="entry name" value="FlgD"/>
    <property type="match status" value="1"/>
</dbReference>
<evidence type="ECO:0000256" key="4">
    <source>
        <dbReference type="ARBA" id="ARBA00024746"/>
    </source>
</evidence>
<evidence type="ECO:0000313" key="5">
    <source>
        <dbReference type="EMBL" id="GAQ94439.1"/>
    </source>
</evidence>
<keyword evidence="6" id="KW-1185">Reference proteome</keyword>